<dbReference type="RefSeq" id="WP_368634619.1">
    <property type="nucleotide sequence ID" value="NZ_JBFRHK010000001.1"/>
</dbReference>
<keyword evidence="2" id="KW-1185">Reference proteome</keyword>
<sequence length="167" mass="19890">MIYYEENSGFVSIWIAHFKNDEQLNHYLATVYQREDETDEEFSKKLEQLFLPQNQHRACEVEIKELYDEFYNQFEYDFGLTFDEDFCEAVCYESSSINLHQLINDDFSYSEQFKERFISMVGNELSTPYNTIILLYGVDYDGQISTVNHDTCQIDFIGKIDFDDERG</sequence>
<gene>
    <name evidence="1" type="ORF">AB1300_00320</name>
</gene>
<evidence type="ECO:0000313" key="1">
    <source>
        <dbReference type="EMBL" id="MEX3743570.1"/>
    </source>
</evidence>
<dbReference type="Proteomes" id="UP001558534">
    <property type="component" value="Unassembled WGS sequence"/>
</dbReference>
<proteinExistence type="predicted"/>
<protein>
    <submittedName>
        <fullName evidence="1">Immunity 22 family protein</fullName>
    </submittedName>
</protein>
<organism evidence="1 2">
    <name type="scientific">Lysinibacillus xylanilyticus</name>
    <dbReference type="NCBI Taxonomy" id="582475"/>
    <lineage>
        <taxon>Bacteria</taxon>
        <taxon>Bacillati</taxon>
        <taxon>Bacillota</taxon>
        <taxon>Bacilli</taxon>
        <taxon>Bacillales</taxon>
        <taxon>Bacillaceae</taxon>
        <taxon>Lysinibacillus</taxon>
    </lineage>
</organism>
<dbReference type="Pfam" id="PF14112">
    <property type="entry name" value="DUF4284"/>
    <property type="match status" value="1"/>
</dbReference>
<reference evidence="1 2" key="1">
    <citation type="submission" date="2024-07" db="EMBL/GenBank/DDBJ databases">
        <title>Characterization of a bacterium isolated from hydrolysated instant sea cucumber by whole-genome sequencing and metabolomics.</title>
        <authorList>
            <person name="Luo X."/>
            <person name="Zhang Z."/>
            <person name="Zheng Z."/>
            <person name="Zhang W."/>
            <person name="Ming T."/>
            <person name="Jiao L."/>
            <person name="Su X."/>
            <person name="Kong F."/>
            <person name="Xu J."/>
        </authorList>
    </citation>
    <scope>NUCLEOTIDE SEQUENCE [LARGE SCALE GENOMIC DNA]</scope>
    <source>
        <strain evidence="1 2">XL-2024</strain>
    </source>
</reference>
<dbReference type="InterPro" id="IPR025560">
    <property type="entry name" value="Imm22"/>
</dbReference>
<dbReference type="EMBL" id="JBFRHK010000001">
    <property type="protein sequence ID" value="MEX3743570.1"/>
    <property type="molecule type" value="Genomic_DNA"/>
</dbReference>
<evidence type="ECO:0000313" key="2">
    <source>
        <dbReference type="Proteomes" id="UP001558534"/>
    </source>
</evidence>
<name>A0ABV3VSF4_9BACI</name>
<accession>A0ABV3VSF4</accession>
<comment type="caution">
    <text evidence="1">The sequence shown here is derived from an EMBL/GenBank/DDBJ whole genome shotgun (WGS) entry which is preliminary data.</text>
</comment>